<organism evidence="2 3">
    <name type="scientific">Chlorobium luteolum (strain DSM 273 / BCRC 81028 / 2530)</name>
    <name type="common">Pelodictyon luteolum</name>
    <dbReference type="NCBI Taxonomy" id="319225"/>
    <lineage>
        <taxon>Bacteria</taxon>
        <taxon>Pseudomonadati</taxon>
        <taxon>Chlorobiota</taxon>
        <taxon>Chlorobiia</taxon>
        <taxon>Chlorobiales</taxon>
        <taxon>Chlorobiaceae</taxon>
        <taxon>Chlorobium/Pelodictyon group</taxon>
        <taxon>Pelodictyon</taxon>
    </lineage>
</organism>
<evidence type="ECO:0000256" key="1">
    <source>
        <dbReference type="SAM" id="Phobius"/>
    </source>
</evidence>
<keyword evidence="1" id="KW-1133">Transmembrane helix</keyword>
<dbReference type="AlphaFoldDB" id="Q3B618"/>
<feature type="transmembrane region" description="Helical" evidence="1">
    <location>
        <begin position="7"/>
        <end position="26"/>
    </location>
</feature>
<evidence type="ECO:0008006" key="4">
    <source>
        <dbReference type="Google" id="ProtNLM"/>
    </source>
</evidence>
<evidence type="ECO:0000313" key="3">
    <source>
        <dbReference type="Proteomes" id="UP000002709"/>
    </source>
</evidence>
<keyword evidence="1" id="KW-0812">Transmembrane</keyword>
<dbReference type="KEGG" id="plt:Plut_0325"/>
<evidence type="ECO:0000313" key="2">
    <source>
        <dbReference type="EMBL" id="ABB23213.1"/>
    </source>
</evidence>
<feature type="transmembrane region" description="Helical" evidence="1">
    <location>
        <begin position="32"/>
        <end position="50"/>
    </location>
</feature>
<dbReference type="RefSeq" id="WP_011357088.1">
    <property type="nucleotide sequence ID" value="NC_007512.1"/>
</dbReference>
<reference evidence="3" key="1">
    <citation type="submission" date="2005-08" db="EMBL/GenBank/DDBJ databases">
        <title>Complete sequence of Pelodictyon luteolum DSM 273.</title>
        <authorList>
            <consortium name="US DOE Joint Genome Institute"/>
            <person name="Copeland A."/>
            <person name="Lucas S."/>
            <person name="Lapidus A."/>
            <person name="Barry K."/>
            <person name="Detter J.C."/>
            <person name="Glavina T."/>
            <person name="Hammon N."/>
            <person name="Israni S."/>
            <person name="Pitluck S."/>
            <person name="Bryant D."/>
            <person name="Schmutz J."/>
            <person name="Larimer F."/>
            <person name="Land M."/>
            <person name="Kyrpides N."/>
            <person name="Ivanova N."/>
            <person name="Richardson P."/>
        </authorList>
    </citation>
    <scope>NUCLEOTIDE SEQUENCE [LARGE SCALE GENOMIC DNA]</scope>
    <source>
        <strain evidence="3">DSM 273 / BCRC 81028 / 2530</strain>
    </source>
</reference>
<keyword evidence="1" id="KW-0472">Membrane</keyword>
<accession>Q3B618</accession>
<gene>
    <name evidence="2" type="ordered locus">Plut_0325</name>
</gene>
<sequence>MVFREKLFAVMLTASIVILTTTVPYLTLVNVFLFLGIFMAGSVGLNRSILRFQVRLPYNEAFILAFFGGVVGGILSEAVSWVLMETLSYRPGTESLSLVISWVLEMARDRPELNQQVQSLLEAEKLALAPLSLSLTDLVQSMLFSAAFYAPIAGFGGMWAVFRLKRKAARR</sequence>
<feature type="transmembrane region" description="Helical" evidence="1">
    <location>
        <begin position="62"/>
        <end position="84"/>
    </location>
</feature>
<dbReference type="OrthoDB" id="598187at2"/>
<name>Q3B618_CHLL3</name>
<dbReference type="EMBL" id="CP000096">
    <property type="protein sequence ID" value="ABB23213.1"/>
    <property type="molecule type" value="Genomic_DNA"/>
</dbReference>
<dbReference type="STRING" id="319225.Plut_0325"/>
<proteinExistence type="predicted"/>
<keyword evidence="3" id="KW-1185">Reference proteome</keyword>
<feature type="transmembrane region" description="Helical" evidence="1">
    <location>
        <begin position="142"/>
        <end position="162"/>
    </location>
</feature>
<dbReference type="HOGENOM" id="CLU_1487708_0_0_10"/>
<dbReference type="eggNOG" id="ENOG503361M">
    <property type="taxonomic scope" value="Bacteria"/>
</dbReference>
<dbReference type="Proteomes" id="UP000002709">
    <property type="component" value="Chromosome"/>
</dbReference>
<protein>
    <recommendedName>
        <fullName evidence="4">DUF4199 domain-containing protein</fullName>
    </recommendedName>
</protein>